<dbReference type="Pfam" id="PF00512">
    <property type="entry name" value="HisKA"/>
    <property type="match status" value="1"/>
</dbReference>
<organism evidence="16 17">
    <name type="scientific">Nocardioides marmorisolisilvae</name>
    <dbReference type="NCBI Taxonomy" id="1542737"/>
    <lineage>
        <taxon>Bacteria</taxon>
        <taxon>Bacillati</taxon>
        <taxon>Actinomycetota</taxon>
        <taxon>Actinomycetes</taxon>
        <taxon>Propionibacteriales</taxon>
        <taxon>Nocardioidaceae</taxon>
        <taxon>Nocardioides</taxon>
    </lineage>
</organism>
<evidence type="ECO:0000256" key="14">
    <source>
        <dbReference type="SAM" id="Phobius"/>
    </source>
</evidence>
<keyword evidence="7 14" id="KW-0812">Transmembrane</keyword>
<evidence type="ECO:0000256" key="10">
    <source>
        <dbReference type="ARBA" id="ARBA00022840"/>
    </source>
</evidence>
<keyword evidence="11 14" id="KW-1133">Transmembrane helix</keyword>
<evidence type="ECO:0000256" key="6">
    <source>
        <dbReference type="ARBA" id="ARBA00022679"/>
    </source>
</evidence>
<keyword evidence="5" id="KW-0597">Phosphoprotein</keyword>
<evidence type="ECO:0000256" key="9">
    <source>
        <dbReference type="ARBA" id="ARBA00022777"/>
    </source>
</evidence>
<keyword evidence="10" id="KW-0067">ATP-binding</keyword>
<proteinExistence type="predicted"/>
<evidence type="ECO:0000256" key="12">
    <source>
        <dbReference type="ARBA" id="ARBA00023012"/>
    </source>
</evidence>
<dbReference type="PANTHER" id="PTHR45569:SF1">
    <property type="entry name" value="SENSOR PROTEIN KDPD"/>
    <property type="match status" value="1"/>
</dbReference>
<dbReference type="SMART" id="SM00387">
    <property type="entry name" value="HATPase_c"/>
    <property type="match status" value="1"/>
</dbReference>
<dbReference type="AlphaFoldDB" id="A0A3N0DWW1"/>
<dbReference type="Gene3D" id="1.20.120.620">
    <property type="entry name" value="Backbone structure of the membrane domain of e. Coli histidine kinase receptor kdpd"/>
    <property type="match status" value="1"/>
</dbReference>
<evidence type="ECO:0000256" key="13">
    <source>
        <dbReference type="ARBA" id="ARBA00023136"/>
    </source>
</evidence>
<feature type="domain" description="Histidine kinase" evidence="15">
    <location>
        <begin position="238"/>
        <end position="440"/>
    </location>
</feature>
<dbReference type="InterPro" id="IPR003594">
    <property type="entry name" value="HATPase_dom"/>
</dbReference>
<accession>A0A3N0DWW1</accession>
<keyword evidence="12" id="KW-0902">Two-component regulatory system</keyword>
<name>A0A3N0DWW1_9ACTN</name>
<dbReference type="Gene3D" id="3.30.565.10">
    <property type="entry name" value="Histidine kinase-like ATPase, C-terminal domain"/>
    <property type="match status" value="1"/>
</dbReference>
<dbReference type="Gene3D" id="1.10.287.130">
    <property type="match status" value="1"/>
</dbReference>
<dbReference type="GO" id="GO:0000155">
    <property type="term" value="F:phosphorelay sensor kinase activity"/>
    <property type="evidence" value="ECO:0007669"/>
    <property type="project" value="InterPro"/>
</dbReference>
<dbReference type="InterPro" id="IPR025201">
    <property type="entry name" value="KdpD_TM"/>
</dbReference>
<protein>
    <recommendedName>
        <fullName evidence="4">histidine kinase</fullName>
        <ecNumber evidence="4">2.7.13.3</ecNumber>
    </recommendedName>
</protein>
<dbReference type="Pfam" id="PF13493">
    <property type="entry name" value="DUF4118"/>
    <property type="match status" value="1"/>
</dbReference>
<evidence type="ECO:0000256" key="7">
    <source>
        <dbReference type="ARBA" id="ARBA00022692"/>
    </source>
</evidence>
<evidence type="ECO:0000313" key="16">
    <source>
        <dbReference type="EMBL" id="RNL80110.1"/>
    </source>
</evidence>
<dbReference type="EC" id="2.7.13.3" evidence="4"/>
<dbReference type="InterPro" id="IPR052023">
    <property type="entry name" value="Histidine_kinase_KdpD"/>
</dbReference>
<evidence type="ECO:0000313" key="17">
    <source>
        <dbReference type="Proteomes" id="UP000277094"/>
    </source>
</evidence>
<dbReference type="GO" id="GO:0005524">
    <property type="term" value="F:ATP binding"/>
    <property type="evidence" value="ECO:0007669"/>
    <property type="project" value="UniProtKB-KW"/>
</dbReference>
<evidence type="ECO:0000256" key="5">
    <source>
        <dbReference type="ARBA" id="ARBA00022553"/>
    </source>
</evidence>
<dbReference type="InterPro" id="IPR005467">
    <property type="entry name" value="His_kinase_dom"/>
</dbReference>
<keyword evidence="8" id="KW-0547">Nucleotide-binding</keyword>
<dbReference type="SUPFAM" id="SSF47384">
    <property type="entry name" value="Homodimeric domain of signal transducing histidine kinase"/>
    <property type="match status" value="1"/>
</dbReference>
<comment type="subcellular location">
    <subcellularLocation>
        <location evidence="3">Cell membrane</location>
    </subcellularLocation>
    <subcellularLocation>
        <location evidence="2">Membrane</location>
        <topology evidence="2">Multi-pass membrane protein</topology>
    </subcellularLocation>
</comment>
<reference evidence="16 17" key="1">
    <citation type="submission" date="2018-11" db="EMBL/GenBank/DDBJ databases">
        <authorList>
            <person name="Li F."/>
        </authorList>
    </citation>
    <scope>NUCLEOTIDE SEQUENCE [LARGE SCALE GENOMIC DNA]</scope>
    <source>
        <strain evidence="16 17">KIS18-7</strain>
    </source>
</reference>
<dbReference type="Proteomes" id="UP000277094">
    <property type="component" value="Unassembled WGS sequence"/>
</dbReference>
<sequence length="443" mass="45989">MWANGPVRSPIGSTRLLAGYLLAALGTVLVTVLLVGVDSDSKLSLEALVYLALVVACALVGGRGPAVLAALASSFALNWWFSPPLHELRIASAEDVVSLVVFLVVALAVSAVVDAAARTARLARIARREADTLAMLNAAALVDDDVARLLGVVTRTFGFTGAALDAPGETADGTRFALPDGSALRVTGRVPDEAERRVLGSFAGHLGLLRDRVELARQAQAARELEEGNRIRTALLAAISHDLRTPLAGAKVAVSTLSSPGISEDDRRELLDTVEGSVDRMSAIVANLLDMTRLEARGIEPGGDDVDVEDLVARSRGTEPLTVDVPDDLPAVRVDAGLVERVLANLIENAHRHGAGPVGIVARADGAQVRVAVVDHGPGVPEEQRAAMFLPFQRLAPGGDGVGLGLAVARGLAETQGGLIEVEDTPGGGLTMVLVLPASREDG</sequence>
<dbReference type="PANTHER" id="PTHR45569">
    <property type="entry name" value="SENSOR PROTEIN KDPD"/>
    <property type="match status" value="1"/>
</dbReference>
<feature type="transmembrane region" description="Helical" evidence="14">
    <location>
        <begin position="17"/>
        <end position="37"/>
    </location>
</feature>
<evidence type="ECO:0000256" key="3">
    <source>
        <dbReference type="ARBA" id="ARBA00004236"/>
    </source>
</evidence>
<dbReference type="SUPFAM" id="SSF55874">
    <property type="entry name" value="ATPase domain of HSP90 chaperone/DNA topoisomerase II/histidine kinase"/>
    <property type="match status" value="1"/>
</dbReference>
<evidence type="ECO:0000256" key="4">
    <source>
        <dbReference type="ARBA" id="ARBA00012438"/>
    </source>
</evidence>
<dbReference type="OrthoDB" id="9806130at2"/>
<dbReference type="InterPro" id="IPR036097">
    <property type="entry name" value="HisK_dim/P_sf"/>
</dbReference>
<feature type="transmembrane region" description="Helical" evidence="14">
    <location>
        <begin position="96"/>
        <end position="117"/>
    </location>
</feature>
<dbReference type="InterPro" id="IPR036890">
    <property type="entry name" value="HATPase_C_sf"/>
</dbReference>
<dbReference type="PROSITE" id="PS50109">
    <property type="entry name" value="HIS_KIN"/>
    <property type="match status" value="1"/>
</dbReference>
<dbReference type="PRINTS" id="PR00344">
    <property type="entry name" value="BCTRLSENSOR"/>
</dbReference>
<evidence type="ECO:0000256" key="1">
    <source>
        <dbReference type="ARBA" id="ARBA00000085"/>
    </source>
</evidence>
<keyword evidence="6" id="KW-0808">Transferase</keyword>
<dbReference type="CDD" id="cd00082">
    <property type="entry name" value="HisKA"/>
    <property type="match status" value="1"/>
</dbReference>
<gene>
    <name evidence="16" type="ORF">EFL95_14465</name>
</gene>
<keyword evidence="9" id="KW-0418">Kinase</keyword>
<evidence type="ECO:0000256" key="8">
    <source>
        <dbReference type="ARBA" id="ARBA00022741"/>
    </source>
</evidence>
<comment type="catalytic activity">
    <reaction evidence="1">
        <text>ATP + protein L-histidine = ADP + protein N-phospho-L-histidine.</text>
        <dbReference type="EC" id="2.7.13.3"/>
    </reaction>
</comment>
<dbReference type="GO" id="GO:0005886">
    <property type="term" value="C:plasma membrane"/>
    <property type="evidence" value="ECO:0007669"/>
    <property type="project" value="UniProtKB-SubCell"/>
</dbReference>
<evidence type="ECO:0000256" key="11">
    <source>
        <dbReference type="ARBA" id="ARBA00022989"/>
    </source>
</evidence>
<dbReference type="SMART" id="SM00388">
    <property type="entry name" value="HisKA"/>
    <property type="match status" value="1"/>
</dbReference>
<comment type="caution">
    <text evidence="16">The sequence shown here is derived from an EMBL/GenBank/DDBJ whole genome shotgun (WGS) entry which is preliminary data.</text>
</comment>
<dbReference type="InterPro" id="IPR004358">
    <property type="entry name" value="Sig_transdc_His_kin-like_C"/>
</dbReference>
<keyword evidence="13 14" id="KW-0472">Membrane</keyword>
<dbReference type="InterPro" id="IPR038318">
    <property type="entry name" value="KdpD_sf"/>
</dbReference>
<dbReference type="EMBL" id="RJSG01000002">
    <property type="protein sequence ID" value="RNL80110.1"/>
    <property type="molecule type" value="Genomic_DNA"/>
</dbReference>
<evidence type="ECO:0000259" key="15">
    <source>
        <dbReference type="PROSITE" id="PS50109"/>
    </source>
</evidence>
<keyword evidence="17" id="KW-1185">Reference proteome</keyword>
<dbReference type="Pfam" id="PF02518">
    <property type="entry name" value="HATPase_c"/>
    <property type="match status" value="1"/>
</dbReference>
<evidence type="ECO:0000256" key="2">
    <source>
        <dbReference type="ARBA" id="ARBA00004141"/>
    </source>
</evidence>
<dbReference type="InterPro" id="IPR003661">
    <property type="entry name" value="HisK_dim/P_dom"/>
</dbReference>
<feature type="transmembrane region" description="Helical" evidence="14">
    <location>
        <begin position="49"/>
        <end position="76"/>
    </location>
</feature>